<keyword evidence="5 9" id="KW-0560">Oxidoreductase</keyword>
<dbReference type="InterPro" id="IPR001128">
    <property type="entry name" value="Cyt_P450"/>
</dbReference>
<dbReference type="InterPro" id="IPR036396">
    <property type="entry name" value="Cyt_P450_sf"/>
</dbReference>
<protein>
    <submittedName>
        <fullName evidence="10">Ferruginol synthase</fullName>
        <ecNumber evidence="10">1.14.13.190</ecNumber>
    </submittedName>
</protein>
<dbReference type="Pfam" id="PF00067">
    <property type="entry name" value="p450"/>
    <property type="match status" value="1"/>
</dbReference>
<proteinExistence type="inferred from homology"/>
<dbReference type="Proteomes" id="UP000215914">
    <property type="component" value="Unassembled WGS sequence"/>
</dbReference>
<dbReference type="GO" id="GO:0016491">
    <property type="term" value="F:oxidoreductase activity"/>
    <property type="evidence" value="ECO:0000318"/>
    <property type="project" value="GO_Central"/>
</dbReference>
<dbReference type="PANTHER" id="PTHR47950">
    <property type="entry name" value="CYTOCHROME P450, FAMILY 76, SUBFAMILY C, POLYPEPTIDE 5-RELATED"/>
    <property type="match status" value="1"/>
</dbReference>
<evidence type="ECO:0000256" key="9">
    <source>
        <dbReference type="RuleBase" id="RU000461"/>
    </source>
</evidence>
<organism evidence="10 11">
    <name type="scientific">Helianthus annuus</name>
    <name type="common">Common sunflower</name>
    <dbReference type="NCBI Taxonomy" id="4232"/>
    <lineage>
        <taxon>Eukaryota</taxon>
        <taxon>Viridiplantae</taxon>
        <taxon>Streptophyta</taxon>
        <taxon>Embryophyta</taxon>
        <taxon>Tracheophyta</taxon>
        <taxon>Spermatophyta</taxon>
        <taxon>Magnoliopsida</taxon>
        <taxon>eudicotyledons</taxon>
        <taxon>Gunneridae</taxon>
        <taxon>Pentapetalae</taxon>
        <taxon>asterids</taxon>
        <taxon>campanulids</taxon>
        <taxon>Asterales</taxon>
        <taxon>Asteraceae</taxon>
        <taxon>Asteroideae</taxon>
        <taxon>Heliantheae alliance</taxon>
        <taxon>Heliantheae</taxon>
        <taxon>Helianthus</taxon>
    </lineage>
</organism>
<accession>A0A9K3DUM1</accession>
<feature type="binding site" description="axial binding residue" evidence="8">
    <location>
        <position position="437"/>
    </location>
    <ligand>
        <name>heme</name>
        <dbReference type="ChEBI" id="CHEBI:30413"/>
    </ligand>
    <ligandPart>
        <name>Fe</name>
        <dbReference type="ChEBI" id="CHEBI:18248"/>
    </ligandPart>
</feature>
<evidence type="ECO:0000256" key="7">
    <source>
        <dbReference type="ARBA" id="ARBA00023033"/>
    </source>
</evidence>
<dbReference type="GO" id="GO:0005506">
    <property type="term" value="F:iron ion binding"/>
    <property type="evidence" value="ECO:0007669"/>
    <property type="project" value="InterPro"/>
</dbReference>
<dbReference type="GO" id="GO:0020037">
    <property type="term" value="F:heme binding"/>
    <property type="evidence" value="ECO:0007669"/>
    <property type="project" value="InterPro"/>
</dbReference>
<evidence type="ECO:0000256" key="8">
    <source>
        <dbReference type="PIRSR" id="PIRSR602401-1"/>
    </source>
</evidence>
<dbReference type="PANTHER" id="PTHR47950:SF42">
    <property type="entry name" value="GERANIOL 8-HYDROXYLASE"/>
    <property type="match status" value="1"/>
</dbReference>
<dbReference type="Gene3D" id="1.10.630.10">
    <property type="entry name" value="Cytochrome P450"/>
    <property type="match status" value="1"/>
</dbReference>
<evidence type="ECO:0000256" key="4">
    <source>
        <dbReference type="ARBA" id="ARBA00022723"/>
    </source>
</evidence>
<comment type="similarity">
    <text evidence="2 9">Belongs to the cytochrome P450 family.</text>
</comment>
<keyword evidence="4 8" id="KW-0479">Metal-binding</keyword>
<comment type="cofactor">
    <cofactor evidence="1 8">
        <name>heme</name>
        <dbReference type="ChEBI" id="CHEBI:30413"/>
    </cofactor>
</comment>
<evidence type="ECO:0000256" key="1">
    <source>
        <dbReference type="ARBA" id="ARBA00001971"/>
    </source>
</evidence>
<reference evidence="10" key="2">
    <citation type="submission" date="2020-06" db="EMBL/GenBank/DDBJ databases">
        <title>Helianthus annuus Genome sequencing and assembly Release 2.</title>
        <authorList>
            <person name="Gouzy J."/>
            <person name="Langlade N."/>
            <person name="Munos S."/>
        </authorList>
    </citation>
    <scope>NUCLEOTIDE SEQUENCE</scope>
    <source>
        <tissue evidence="10">Leaves</tissue>
    </source>
</reference>
<evidence type="ECO:0000256" key="6">
    <source>
        <dbReference type="ARBA" id="ARBA00023004"/>
    </source>
</evidence>
<dbReference type="PRINTS" id="PR00463">
    <property type="entry name" value="EP450I"/>
</dbReference>
<dbReference type="AlphaFoldDB" id="A0A9K3DUM1"/>
<sequence>MELLYLIITSIISFFFLLQVADVHRKRRLPPGPLRLPIIGNLHQLLGPKPHKTLATLAKKHGPLMTIQLGNITTVVASTPEAAREILLSKDEVCSSRPVPDAVTALKHHDMAILWIPPNVTWQTHRKVLRMYLTSQHKLDTLKNVRETVVEEMLDYIRVCARKKTAVDIGMMGFAFSLNQLAKTFFSQNMTSYEPEDIRRFQEVVETAMEMMGKLNIVDMFPVLKPFDPQNVRRRAKEAFVCLEEMVEASLNERVKHRDSNLPRFDDVLDSMLDYSEENEDEFSLKHIKTLLMEVLVAGTDTIASSTTWIMSELLLNPHMLLKVREEVSHIVGEDGTIEEAKTLELPYLHAVIKETLRLHAGSPLLAPHITQTEVQIGNYVVPKNTRLVVNAWAVARDERYWENPRVFMPERFLKNKVDFKGQHFEFIPFGSGRRKCPGMPLAERMLSLIVASFVYHFDWDANEEVNMDDKFGLALLKATPLVVTPQVVNK</sequence>
<evidence type="ECO:0000256" key="2">
    <source>
        <dbReference type="ARBA" id="ARBA00010617"/>
    </source>
</evidence>
<dbReference type="PROSITE" id="PS00086">
    <property type="entry name" value="CYTOCHROME_P450"/>
    <property type="match status" value="1"/>
</dbReference>
<dbReference type="FunFam" id="1.10.630.10:FF:000126">
    <property type="entry name" value="Predicted protein"/>
    <property type="match status" value="1"/>
</dbReference>
<dbReference type="PRINTS" id="PR00385">
    <property type="entry name" value="P450"/>
</dbReference>
<dbReference type="Gramene" id="mRNA:HanXRQr2_Chr16g0769391">
    <property type="protein sequence ID" value="mRNA:HanXRQr2_Chr16g0769391"/>
    <property type="gene ID" value="HanXRQr2_Chr16g0769391"/>
</dbReference>
<dbReference type="OrthoDB" id="1470350at2759"/>
<gene>
    <name evidence="10" type="ORF">HanXRQr2_Chr16g0769391</name>
</gene>
<evidence type="ECO:0000256" key="5">
    <source>
        <dbReference type="ARBA" id="ARBA00023002"/>
    </source>
</evidence>
<keyword evidence="6 8" id="KW-0408">Iron</keyword>
<keyword evidence="7 9" id="KW-0503">Monooxygenase</keyword>
<evidence type="ECO:0000256" key="3">
    <source>
        <dbReference type="ARBA" id="ARBA00022617"/>
    </source>
</evidence>
<dbReference type="SUPFAM" id="SSF48264">
    <property type="entry name" value="Cytochrome P450"/>
    <property type="match status" value="1"/>
</dbReference>
<dbReference type="InterPro" id="IPR017972">
    <property type="entry name" value="Cyt_P450_CS"/>
</dbReference>
<dbReference type="GO" id="GO:0016705">
    <property type="term" value="F:oxidoreductase activity, acting on paired donors, with incorporation or reduction of molecular oxygen"/>
    <property type="evidence" value="ECO:0007669"/>
    <property type="project" value="InterPro"/>
</dbReference>
<dbReference type="InterPro" id="IPR002401">
    <property type="entry name" value="Cyt_P450_E_grp-I"/>
</dbReference>
<keyword evidence="11" id="KW-1185">Reference proteome</keyword>
<dbReference type="GO" id="GO:0004497">
    <property type="term" value="F:monooxygenase activity"/>
    <property type="evidence" value="ECO:0007669"/>
    <property type="project" value="UniProtKB-KW"/>
</dbReference>
<dbReference type="EMBL" id="MNCJ02000331">
    <property type="protein sequence ID" value="KAF5761806.1"/>
    <property type="molecule type" value="Genomic_DNA"/>
</dbReference>
<evidence type="ECO:0000313" key="10">
    <source>
        <dbReference type="EMBL" id="KAF5761806.1"/>
    </source>
</evidence>
<reference evidence="10" key="1">
    <citation type="journal article" date="2017" name="Nature">
        <title>The sunflower genome provides insights into oil metabolism, flowering and Asterid evolution.</title>
        <authorList>
            <person name="Badouin H."/>
            <person name="Gouzy J."/>
            <person name="Grassa C.J."/>
            <person name="Murat F."/>
            <person name="Staton S.E."/>
            <person name="Cottret L."/>
            <person name="Lelandais-Briere C."/>
            <person name="Owens G.L."/>
            <person name="Carrere S."/>
            <person name="Mayjonade B."/>
            <person name="Legrand L."/>
            <person name="Gill N."/>
            <person name="Kane N.C."/>
            <person name="Bowers J.E."/>
            <person name="Hubner S."/>
            <person name="Bellec A."/>
            <person name="Berard A."/>
            <person name="Berges H."/>
            <person name="Blanchet N."/>
            <person name="Boniface M.C."/>
            <person name="Brunel D."/>
            <person name="Catrice O."/>
            <person name="Chaidir N."/>
            <person name="Claudel C."/>
            <person name="Donnadieu C."/>
            <person name="Faraut T."/>
            <person name="Fievet G."/>
            <person name="Helmstetter N."/>
            <person name="King M."/>
            <person name="Knapp S.J."/>
            <person name="Lai Z."/>
            <person name="Le Paslier M.C."/>
            <person name="Lippi Y."/>
            <person name="Lorenzon L."/>
            <person name="Mandel J.R."/>
            <person name="Marage G."/>
            <person name="Marchand G."/>
            <person name="Marquand E."/>
            <person name="Bret-Mestries E."/>
            <person name="Morien E."/>
            <person name="Nambeesan S."/>
            <person name="Nguyen T."/>
            <person name="Pegot-Espagnet P."/>
            <person name="Pouilly N."/>
            <person name="Raftis F."/>
            <person name="Sallet E."/>
            <person name="Schiex T."/>
            <person name="Thomas J."/>
            <person name="Vandecasteele C."/>
            <person name="Vares D."/>
            <person name="Vear F."/>
            <person name="Vautrin S."/>
            <person name="Crespi M."/>
            <person name="Mangin B."/>
            <person name="Burke J.M."/>
            <person name="Salse J."/>
            <person name="Munos S."/>
            <person name="Vincourt P."/>
            <person name="Rieseberg L.H."/>
            <person name="Langlade N.B."/>
        </authorList>
    </citation>
    <scope>NUCLEOTIDE SEQUENCE</scope>
    <source>
        <tissue evidence="10">Leaves</tissue>
    </source>
</reference>
<comment type="caution">
    <text evidence="10">The sequence shown here is derived from an EMBL/GenBank/DDBJ whole genome shotgun (WGS) entry which is preliminary data.</text>
</comment>
<keyword evidence="3 8" id="KW-0349">Heme</keyword>
<dbReference type="EC" id="1.14.13.190" evidence="10"/>
<evidence type="ECO:0000313" key="11">
    <source>
        <dbReference type="Proteomes" id="UP000215914"/>
    </source>
</evidence>
<name>A0A9K3DUM1_HELAN</name>